<evidence type="ECO:0000256" key="1">
    <source>
        <dbReference type="ARBA" id="ARBA00022670"/>
    </source>
</evidence>
<dbReference type="GO" id="GO:0008237">
    <property type="term" value="F:metallopeptidase activity"/>
    <property type="evidence" value="ECO:0007669"/>
    <property type="project" value="UniProtKB-KW"/>
</dbReference>
<evidence type="ECO:0000313" key="7">
    <source>
        <dbReference type="EMBL" id="GGM72428.1"/>
    </source>
</evidence>
<dbReference type="CDD" id="cd08072">
    <property type="entry name" value="MPN_archaeal"/>
    <property type="match status" value="1"/>
</dbReference>
<keyword evidence="8" id="KW-1185">Reference proteome</keyword>
<keyword evidence="4" id="KW-0862">Zinc</keyword>
<evidence type="ECO:0000256" key="5">
    <source>
        <dbReference type="ARBA" id="ARBA00023049"/>
    </source>
</evidence>
<sequence length="120" mass="13644">MWSIKRRTLLMIMEASKSSYPKEFGAFLRAYKDVIYEIAVLPGTIQGDHHTIFLMYTKPIDFSIVGTVHSHPSGVRIPSDEDLHMFSNTGPVHIIVGYPFGEGDFTAFRRDGREVEVRVI</sequence>
<dbReference type="Proteomes" id="UP000632195">
    <property type="component" value="Unassembled WGS sequence"/>
</dbReference>
<dbReference type="GO" id="GO:0046872">
    <property type="term" value="F:metal ion binding"/>
    <property type="evidence" value="ECO:0007669"/>
    <property type="project" value="UniProtKB-KW"/>
</dbReference>
<accession>A0AA37F9F5</accession>
<dbReference type="SUPFAM" id="SSF102712">
    <property type="entry name" value="JAB1/MPN domain"/>
    <property type="match status" value="1"/>
</dbReference>
<reference evidence="7" key="1">
    <citation type="journal article" date="2014" name="Int. J. Syst. Evol. Microbiol.">
        <title>Complete genome sequence of Corynebacterium casei LMG S-19264T (=DSM 44701T), isolated from a smear-ripened cheese.</title>
        <authorList>
            <consortium name="US DOE Joint Genome Institute (JGI-PGF)"/>
            <person name="Walter F."/>
            <person name="Albersmeier A."/>
            <person name="Kalinowski J."/>
            <person name="Ruckert C."/>
        </authorList>
    </citation>
    <scope>NUCLEOTIDE SEQUENCE</scope>
    <source>
        <strain evidence="7">JCM 13583</strain>
    </source>
</reference>
<keyword evidence="3" id="KW-0378">Hydrolase</keyword>
<dbReference type="RefSeq" id="WP_188680551.1">
    <property type="nucleotide sequence ID" value="NZ_BMNY01000001.1"/>
</dbReference>
<dbReference type="Pfam" id="PF14464">
    <property type="entry name" value="Prok-JAB"/>
    <property type="match status" value="1"/>
</dbReference>
<dbReference type="Gene3D" id="3.40.140.10">
    <property type="entry name" value="Cytidine Deaminase, domain 2"/>
    <property type="match status" value="1"/>
</dbReference>
<name>A0AA37F9F5_9ARCH</name>
<evidence type="ECO:0000313" key="8">
    <source>
        <dbReference type="Proteomes" id="UP000632195"/>
    </source>
</evidence>
<organism evidence="7 8">
    <name type="scientific">Thermogymnomonas acidicola</name>
    <dbReference type="NCBI Taxonomy" id="399579"/>
    <lineage>
        <taxon>Archaea</taxon>
        <taxon>Methanobacteriati</taxon>
        <taxon>Thermoplasmatota</taxon>
        <taxon>Thermoplasmata</taxon>
        <taxon>Thermoplasmatales</taxon>
        <taxon>Thermogymnomonas</taxon>
    </lineage>
</organism>
<reference evidence="7" key="2">
    <citation type="submission" date="2022-09" db="EMBL/GenBank/DDBJ databases">
        <authorList>
            <person name="Sun Q."/>
            <person name="Ohkuma M."/>
        </authorList>
    </citation>
    <scope>NUCLEOTIDE SEQUENCE</scope>
    <source>
        <strain evidence="7">JCM 13583</strain>
    </source>
</reference>
<dbReference type="InterPro" id="IPR028090">
    <property type="entry name" value="JAB_dom_prok"/>
</dbReference>
<comment type="caution">
    <text evidence="7">The sequence shown here is derived from an EMBL/GenBank/DDBJ whole genome shotgun (WGS) entry which is preliminary data.</text>
</comment>
<evidence type="ECO:0000259" key="6">
    <source>
        <dbReference type="Pfam" id="PF14464"/>
    </source>
</evidence>
<evidence type="ECO:0000256" key="4">
    <source>
        <dbReference type="ARBA" id="ARBA00022833"/>
    </source>
</evidence>
<evidence type="ECO:0000256" key="2">
    <source>
        <dbReference type="ARBA" id="ARBA00022723"/>
    </source>
</evidence>
<dbReference type="GO" id="GO:0006508">
    <property type="term" value="P:proteolysis"/>
    <property type="evidence" value="ECO:0007669"/>
    <property type="project" value="UniProtKB-KW"/>
</dbReference>
<protein>
    <submittedName>
        <fullName evidence="7">Metalloprotease</fullName>
    </submittedName>
</protein>
<keyword evidence="1" id="KW-0645">Protease</keyword>
<dbReference type="EMBL" id="BMNY01000001">
    <property type="protein sequence ID" value="GGM72428.1"/>
    <property type="molecule type" value="Genomic_DNA"/>
</dbReference>
<keyword evidence="5 7" id="KW-0482">Metalloprotease</keyword>
<feature type="domain" description="JAB" evidence="6">
    <location>
        <begin position="10"/>
        <end position="107"/>
    </location>
</feature>
<dbReference type="AlphaFoldDB" id="A0AA37F9F5"/>
<keyword evidence="2" id="KW-0479">Metal-binding</keyword>
<gene>
    <name evidence="7" type="ORF">GCM10007108_08230</name>
</gene>
<proteinExistence type="predicted"/>
<evidence type="ECO:0000256" key="3">
    <source>
        <dbReference type="ARBA" id="ARBA00022801"/>
    </source>
</evidence>